<dbReference type="InterPro" id="IPR012910">
    <property type="entry name" value="Plug_dom"/>
</dbReference>
<gene>
    <name evidence="12" type="ORF">GO621_07310</name>
</gene>
<dbReference type="InterPro" id="IPR023997">
    <property type="entry name" value="TonB-dep_OMP_SusC/RagA_CS"/>
</dbReference>
<comment type="subcellular location">
    <subcellularLocation>
        <location evidence="1 8">Cell outer membrane</location>
        <topology evidence="1 8">Multi-pass membrane protein</topology>
    </subcellularLocation>
</comment>
<dbReference type="Gene3D" id="2.170.130.10">
    <property type="entry name" value="TonB-dependent receptor, plug domain"/>
    <property type="match status" value="1"/>
</dbReference>
<dbReference type="Pfam" id="PF00593">
    <property type="entry name" value="TonB_dep_Rec_b-barrel"/>
    <property type="match status" value="1"/>
</dbReference>
<dbReference type="PROSITE" id="PS52016">
    <property type="entry name" value="TONB_DEPENDENT_REC_3"/>
    <property type="match status" value="1"/>
</dbReference>
<dbReference type="Gene3D" id="2.60.40.1120">
    <property type="entry name" value="Carboxypeptidase-like, regulatory domain"/>
    <property type="match status" value="1"/>
</dbReference>
<dbReference type="NCBIfam" id="TIGR04057">
    <property type="entry name" value="SusC_RagA_signa"/>
    <property type="match status" value="1"/>
</dbReference>
<comment type="similarity">
    <text evidence="8 9">Belongs to the TonB-dependent receptor family.</text>
</comment>
<dbReference type="SUPFAM" id="SSF49464">
    <property type="entry name" value="Carboxypeptidase regulatory domain-like"/>
    <property type="match status" value="1"/>
</dbReference>
<evidence type="ECO:0000256" key="1">
    <source>
        <dbReference type="ARBA" id="ARBA00004571"/>
    </source>
</evidence>
<evidence type="ECO:0000259" key="10">
    <source>
        <dbReference type="Pfam" id="PF00593"/>
    </source>
</evidence>
<dbReference type="InterPro" id="IPR037066">
    <property type="entry name" value="Plug_dom_sf"/>
</dbReference>
<evidence type="ECO:0000256" key="3">
    <source>
        <dbReference type="ARBA" id="ARBA00022452"/>
    </source>
</evidence>
<dbReference type="Pfam" id="PF13715">
    <property type="entry name" value="CarbopepD_reg_2"/>
    <property type="match status" value="1"/>
</dbReference>
<protein>
    <submittedName>
        <fullName evidence="12">SusC/RagA family TonB-linked outer membrane protein</fullName>
    </submittedName>
</protein>
<proteinExistence type="inferred from homology"/>
<organism evidence="12 13">
    <name type="scientific">Mucilaginibacter arboris</name>
    <dbReference type="NCBI Taxonomy" id="2682090"/>
    <lineage>
        <taxon>Bacteria</taxon>
        <taxon>Pseudomonadati</taxon>
        <taxon>Bacteroidota</taxon>
        <taxon>Sphingobacteriia</taxon>
        <taxon>Sphingobacteriales</taxon>
        <taxon>Sphingobacteriaceae</taxon>
        <taxon>Mucilaginibacter</taxon>
    </lineage>
</organism>
<evidence type="ECO:0000256" key="7">
    <source>
        <dbReference type="ARBA" id="ARBA00023237"/>
    </source>
</evidence>
<dbReference type="Pfam" id="PF07715">
    <property type="entry name" value="Plug"/>
    <property type="match status" value="1"/>
</dbReference>
<comment type="caution">
    <text evidence="12">The sequence shown here is derived from an EMBL/GenBank/DDBJ whole genome shotgun (WGS) entry which is preliminary data.</text>
</comment>
<evidence type="ECO:0000256" key="5">
    <source>
        <dbReference type="ARBA" id="ARBA00023077"/>
    </source>
</evidence>
<evidence type="ECO:0000256" key="4">
    <source>
        <dbReference type="ARBA" id="ARBA00022692"/>
    </source>
</evidence>
<keyword evidence="5 9" id="KW-0798">TonB box</keyword>
<dbReference type="FunFam" id="2.60.40.1120:FF:000003">
    <property type="entry name" value="Outer membrane protein Omp121"/>
    <property type="match status" value="1"/>
</dbReference>
<dbReference type="AlphaFoldDB" id="A0A7K1SVH5"/>
<keyword evidence="6 8" id="KW-0472">Membrane</keyword>
<dbReference type="GO" id="GO:0009279">
    <property type="term" value="C:cell outer membrane"/>
    <property type="evidence" value="ECO:0007669"/>
    <property type="project" value="UniProtKB-SubCell"/>
</dbReference>
<sequence>MRKILLLWGILLVTGLSAWSQSRQITGTITEKSTKEPLIGVSVVVKGTTVGTQTDVNGRFKLSVPANAVLTIRYVGYKPQEISVGSRNEINAALENDAVQLNEVVAVGFATVRRRDLTGSVSSVTAKDLKDIPLNSAGAALAGRLAGVQVNQSEGSPDAQIQIRVRGGGSITQDNSPLYIIDGIQVENGLSNISPQDIESIDVLKDAASTAIYGARGANGVVIITTKGGHEMKTTVSYNAFVGINKLAKELAVMSPYDFVVYQYERNRFTADSTNFINDYGSTFAGLSTYKNTPAIDWQKLALGRTGFQQTHNLSITGGTKVTQFNFSFTDNQQNGTVLNSDYNRKLISFRFDHTASDHLKVGFNVRYNTQVVDGAGTSNSTISSSGTSNSASSSSYSNLRNSVKYRPFSIPGVDDSAVDPAYLAETNAAGNNYGIINPVVNASAQYRKTLTNVTNFNGYGNYTFNKYLSFRSTLGVDYNNQKQNSFDDAITANARVNGAGQPLAGVISVNTNTLDLSNVLTFSNAAANPKHGDLNLILGNEFYNTHAESLNNQFKLFPTGVAATDALNQLNLGTIVTTYPQVTNITSHLLSFFTRANYNYDKKYLLQATLRADGSSKFDPGHQWGYFPSGSAAWRISDENFMKNIKALSNLKLRLSYGTSGNNRISDYLTQTTFNANALYSLNESTTSIGFSTPYLANPNLKWETTVSKNIGLDFGFLNDRIQVSFDAYRNVTKDLLLLVNIPASSGYTTQYQNVGKTQNQGIEAQVNATIIQKKNFSWSANFNASYNENKVLALASGQNYYLQSSGYGPSGTPEDFIVQVGKPVGSAYGYVNDGFYQVSDFNYNTTTKQYTLKAGVVDPSKVIGVAEPGLVKYKDINGDGVITTADRTVLGNTIPKVTGGLNQQFTFKHFDFSAFVNFQAGSKVLNANKIEFSNGYTSNTNLLAAEANRWRTIDGNGNQVEYISGGYAVGIAPDALAALNANAKTSIPVTGSSAFYSTSNNLEDASFIRINNLTLGYTINPAFLRRIKVSKLRVYATANNVAIITSYSGYDPDVSTRRATGVTPGVDYSAYPRSRTYLLGVNLSL</sequence>
<evidence type="ECO:0000256" key="2">
    <source>
        <dbReference type="ARBA" id="ARBA00022448"/>
    </source>
</evidence>
<dbReference type="InterPro" id="IPR036942">
    <property type="entry name" value="Beta-barrel_TonB_sf"/>
</dbReference>
<evidence type="ECO:0000256" key="6">
    <source>
        <dbReference type="ARBA" id="ARBA00023136"/>
    </source>
</evidence>
<evidence type="ECO:0000259" key="11">
    <source>
        <dbReference type="Pfam" id="PF07715"/>
    </source>
</evidence>
<keyword evidence="7 8" id="KW-0998">Cell outer membrane</keyword>
<dbReference type="EMBL" id="WPIK01000005">
    <property type="protein sequence ID" value="MVN21342.1"/>
    <property type="molecule type" value="Genomic_DNA"/>
</dbReference>
<evidence type="ECO:0000256" key="9">
    <source>
        <dbReference type="RuleBase" id="RU003357"/>
    </source>
</evidence>
<accession>A0A7K1SVH5</accession>
<dbReference type="InterPro" id="IPR039426">
    <property type="entry name" value="TonB-dep_rcpt-like"/>
</dbReference>
<evidence type="ECO:0000313" key="13">
    <source>
        <dbReference type="Proteomes" id="UP000462014"/>
    </source>
</evidence>
<dbReference type="InterPro" id="IPR023996">
    <property type="entry name" value="TonB-dep_OMP_SusC/RagA"/>
</dbReference>
<dbReference type="NCBIfam" id="TIGR04056">
    <property type="entry name" value="OMP_RagA_SusC"/>
    <property type="match status" value="1"/>
</dbReference>
<name>A0A7K1SVH5_9SPHI</name>
<dbReference type="Proteomes" id="UP000462014">
    <property type="component" value="Unassembled WGS sequence"/>
</dbReference>
<evidence type="ECO:0000313" key="12">
    <source>
        <dbReference type="EMBL" id="MVN21342.1"/>
    </source>
</evidence>
<dbReference type="InterPro" id="IPR000531">
    <property type="entry name" value="Beta-barrel_TonB"/>
</dbReference>
<keyword evidence="13" id="KW-1185">Reference proteome</keyword>
<feature type="domain" description="TonB-dependent receptor-like beta-barrel" evidence="10">
    <location>
        <begin position="393"/>
        <end position="892"/>
    </location>
</feature>
<keyword evidence="4 8" id="KW-0812">Transmembrane</keyword>
<reference evidence="12 13" key="1">
    <citation type="submission" date="2019-12" db="EMBL/GenBank/DDBJ databases">
        <title>Mucilaginibacter sp. HMF7410 genome sequencing and assembly.</title>
        <authorList>
            <person name="Kang H."/>
            <person name="Cha I."/>
            <person name="Kim H."/>
            <person name="Joh K."/>
        </authorList>
    </citation>
    <scope>NUCLEOTIDE SEQUENCE [LARGE SCALE GENOMIC DNA]</scope>
    <source>
        <strain evidence="12 13">HMF7410</strain>
    </source>
</reference>
<dbReference type="InterPro" id="IPR008969">
    <property type="entry name" value="CarboxyPept-like_regulatory"/>
</dbReference>
<keyword evidence="3 8" id="KW-1134">Transmembrane beta strand</keyword>
<keyword evidence="2 8" id="KW-0813">Transport</keyword>
<dbReference type="FunFam" id="2.170.130.10:FF:000008">
    <property type="entry name" value="SusC/RagA family TonB-linked outer membrane protein"/>
    <property type="match status" value="1"/>
</dbReference>
<dbReference type="Gene3D" id="2.40.170.20">
    <property type="entry name" value="TonB-dependent receptor, beta-barrel domain"/>
    <property type="match status" value="1"/>
</dbReference>
<dbReference type="RefSeq" id="WP_157565587.1">
    <property type="nucleotide sequence ID" value="NZ_WPIK01000005.1"/>
</dbReference>
<feature type="domain" description="TonB-dependent receptor plug" evidence="11">
    <location>
        <begin position="114"/>
        <end position="221"/>
    </location>
</feature>
<dbReference type="SUPFAM" id="SSF56935">
    <property type="entry name" value="Porins"/>
    <property type="match status" value="1"/>
</dbReference>
<evidence type="ECO:0000256" key="8">
    <source>
        <dbReference type="PROSITE-ProRule" id="PRU01360"/>
    </source>
</evidence>